<dbReference type="OrthoDB" id="46888at2"/>
<evidence type="ECO:0000313" key="5">
    <source>
        <dbReference type="Proteomes" id="UP000310636"/>
    </source>
</evidence>
<name>A0A4S4BFR5_9BACL</name>
<evidence type="ECO:0000256" key="2">
    <source>
        <dbReference type="ARBA" id="ARBA00023315"/>
    </source>
</evidence>
<dbReference type="GO" id="GO:0016747">
    <property type="term" value="F:acyltransferase activity, transferring groups other than amino-acyl groups"/>
    <property type="evidence" value="ECO:0007669"/>
    <property type="project" value="InterPro"/>
</dbReference>
<dbReference type="PANTHER" id="PTHR43800:SF1">
    <property type="entry name" value="PEPTIDYL-LYSINE N-ACETYLTRANSFERASE YJAB"/>
    <property type="match status" value="1"/>
</dbReference>
<gene>
    <name evidence="4" type="ORF">E6C55_31010</name>
</gene>
<proteinExistence type="predicted"/>
<dbReference type="RefSeq" id="WP_136373722.1">
    <property type="nucleotide sequence ID" value="NZ_SSOB01000065.1"/>
</dbReference>
<keyword evidence="1 4" id="KW-0808">Transferase</keyword>
<dbReference type="InterPro" id="IPR016181">
    <property type="entry name" value="Acyl_CoA_acyltransferase"/>
</dbReference>
<evidence type="ECO:0000259" key="3">
    <source>
        <dbReference type="PROSITE" id="PS51186"/>
    </source>
</evidence>
<dbReference type="CDD" id="cd04301">
    <property type="entry name" value="NAT_SF"/>
    <property type="match status" value="1"/>
</dbReference>
<reference evidence="4 5" key="1">
    <citation type="submission" date="2019-04" db="EMBL/GenBank/DDBJ databases">
        <title>Cohnella sp. nov. isolated from preserved vegetables.</title>
        <authorList>
            <person name="Lin S.-Y."/>
            <person name="Hung M.-H."/>
            <person name="Young C.-C."/>
        </authorList>
    </citation>
    <scope>NUCLEOTIDE SEQUENCE [LARGE SCALE GENOMIC DNA]</scope>
    <source>
        <strain evidence="4 5">CC-MHH1044</strain>
    </source>
</reference>
<dbReference type="AlphaFoldDB" id="A0A4S4BFR5"/>
<evidence type="ECO:0000256" key="1">
    <source>
        <dbReference type="ARBA" id="ARBA00022679"/>
    </source>
</evidence>
<dbReference type="PANTHER" id="PTHR43800">
    <property type="entry name" value="PEPTIDYL-LYSINE N-ACETYLTRANSFERASE YJAB"/>
    <property type="match status" value="1"/>
</dbReference>
<dbReference type="SUPFAM" id="SSF55729">
    <property type="entry name" value="Acyl-CoA N-acyltransferases (Nat)"/>
    <property type="match status" value="1"/>
</dbReference>
<keyword evidence="5" id="KW-1185">Reference proteome</keyword>
<dbReference type="InterPro" id="IPR000182">
    <property type="entry name" value="GNAT_dom"/>
</dbReference>
<dbReference type="Proteomes" id="UP000310636">
    <property type="component" value="Unassembled WGS sequence"/>
</dbReference>
<dbReference type="Pfam" id="PF13508">
    <property type="entry name" value="Acetyltransf_7"/>
    <property type="match status" value="1"/>
</dbReference>
<organism evidence="4 5">
    <name type="scientific">Cohnella fermenti</name>
    <dbReference type="NCBI Taxonomy" id="2565925"/>
    <lineage>
        <taxon>Bacteria</taxon>
        <taxon>Bacillati</taxon>
        <taxon>Bacillota</taxon>
        <taxon>Bacilli</taxon>
        <taxon>Bacillales</taxon>
        <taxon>Paenibacillaceae</taxon>
        <taxon>Cohnella</taxon>
    </lineage>
</organism>
<keyword evidence="2" id="KW-0012">Acyltransferase</keyword>
<dbReference type="EMBL" id="SSOB01000065">
    <property type="protein sequence ID" value="THF72979.1"/>
    <property type="molecule type" value="Genomic_DNA"/>
</dbReference>
<feature type="domain" description="N-acetyltransferase" evidence="3">
    <location>
        <begin position="4"/>
        <end position="150"/>
    </location>
</feature>
<dbReference type="PROSITE" id="PS51186">
    <property type="entry name" value="GNAT"/>
    <property type="match status" value="1"/>
</dbReference>
<comment type="caution">
    <text evidence="4">The sequence shown here is derived from an EMBL/GenBank/DDBJ whole genome shotgun (WGS) entry which is preliminary data.</text>
</comment>
<accession>A0A4S4BFR5</accession>
<evidence type="ECO:0000313" key="4">
    <source>
        <dbReference type="EMBL" id="THF72979.1"/>
    </source>
</evidence>
<dbReference type="Gene3D" id="3.40.630.30">
    <property type="match status" value="1"/>
</dbReference>
<protein>
    <submittedName>
        <fullName evidence="4">GNAT family N-acetyltransferase</fullName>
    </submittedName>
</protein>
<sequence length="164" mass="18390">MRIELLRTEDRFAAEELWSLQHAAYRVEAALIGVADLPPLRDTIETIGVSRGIVWGARDEDGELAGAIEIEEGARELTIAKLMVHPAFFRRGIGSALLNHALAAYPVGKAWLVTAEVRNKPAIALYEKAGFRADYTFQPREDITMQLMRREERPGLPSRSPPRR</sequence>